<dbReference type="EMBL" id="CH963850">
    <property type="protein sequence ID" value="EDW74913.1"/>
    <property type="molecule type" value="Genomic_DNA"/>
</dbReference>
<dbReference type="eggNOG" id="ENOG502QUJ0">
    <property type="taxonomic scope" value="Eukaryota"/>
</dbReference>
<dbReference type="InParanoid" id="B4MS24"/>
<dbReference type="OrthoDB" id="6418155at2759"/>
<feature type="compositionally biased region" description="Acidic residues" evidence="5">
    <location>
        <begin position="492"/>
        <end position="503"/>
    </location>
</feature>
<evidence type="ECO:0000313" key="8">
    <source>
        <dbReference type="Proteomes" id="UP000007798"/>
    </source>
</evidence>
<dbReference type="Gene3D" id="1.10.10.10">
    <property type="entry name" value="Winged helix-like DNA-binding domain superfamily/Winged helix DNA-binding domain"/>
    <property type="match status" value="1"/>
</dbReference>
<comment type="subcellular location">
    <subcellularLocation>
        <location evidence="1">Nucleus</location>
    </subcellularLocation>
</comment>
<evidence type="ECO:0000256" key="3">
    <source>
        <dbReference type="ARBA" id="ARBA00023125"/>
    </source>
</evidence>
<dbReference type="Proteomes" id="UP000007798">
    <property type="component" value="Unassembled WGS sequence"/>
</dbReference>
<feature type="domain" description="HSF-type DNA-binding" evidence="6">
    <location>
        <begin position="126"/>
        <end position="224"/>
    </location>
</feature>
<evidence type="ECO:0000313" key="7">
    <source>
        <dbReference type="EMBL" id="EDW74913.1"/>
    </source>
</evidence>
<dbReference type="HOGENOM" id="CLU_453627_0_0_1"/>
<feature type="compositionally biased region" description="Polar residues" evidence="5">
    <location>
        <begin position="1"/>
        <end position="10"/>
    </location>
</feature>
<dbReference type="InterPro" id="IPR036390">
    <property type="entry name" value="WH_DNA-bd_sf"/>
</dbReference>
<evidence type="ECO:0000256" key="2">
    <source>
        <dbReference type="ARBA" id="ARBA00006403"/>
    </source>
</evidence>
<dbReference type="InterPro" id="IPR000232">
    <property type="entry name" value="HSF_DNA-bd"/>
</dbReference>
<dbReference type="AlphaFoldDB" id="B4MS24"/>
<dbReference type="GO" id="GO:0043565">
    <property type="term" value="F:sequence-specific DNA binding"/>
    <property type="evidence" value="ECO:0007669"/>
    <property type="project" value="InterPro"/>
</dbReference>
<protein>
    <recommendedName>
        <fullName evidence="6">HSF-type DNA-binding domain-containing protein</fullName>
    </recommendedName>
</protein>
<accession>B4MS24</accession>
<dbReference type="KEGG" id="dwi:6640961"/>
<keyword evidence="3" id="KW-0238">DNA-binding</keyword>
<proteinExistence type="inferred from homology"/>
<dbReference type="PhylomeDB" id="B4MS24"/>
<dbReference type="InterPro" id="IPR036388">
    <property type="entry name" value="WH-like_DNA-bd_sf"/>
</dbReference>
<feature type="compositionally biased region" description="Polar residues" evidence="5">
    <location>
        <begin position="590"/>
        <end position="601"/>
    </location>
</feature>
<dbReference type="Pfam" id="PF00447">
    <property type="entry name" value="HSF_DNA-bind"/>
    <property type="match status" value="1"/>
</dbReference>
<evidence type="ECO:0000259" key="6">
    <source>
        <dbReference type="Pfam" id="PF00447"/>
    </source>
</evidence>
<keyword evidence="4" id="KW-0539">Nucleus</keyword>
<feature type="compositionally biased region" description="Polar residues" evidence="5">
    <location>
        <begin position="407"/>
        <end position="426"/>
    </location>
</feature>
<feature type="region of interest" description="Disordered" evidence="5">
    <location>
        <begin position="393"/>
        <end position="429"/>
    </location>
</feature>
<feature type="region of interest" description="Disordered" evidence="5">
    <location>
        <begin position="447"/>
        <end position="618"/>
    </location>
</feature>
<dbReference type="SMR" id="B4MS24"/>
<dbReference type="STRING" id="7260.B4MS24"/>
<evidence type="ECO:0000256" key="4">
    <source>
        <dbReference type="ARBA" id="ARBA00023242"/>
    </source>
</evidence>
<evidence type="ECO:0000256" key="5">
    <source>
        <dbReference type="SAM" id="MobiDB-lite"/>
    </source>
</evidence>
<name>B4MS24_DROWI</name>
<dbReference type="SUPFAM" id="SSF46785">
    <property type="entry name" value="Winged helix' DNA-binding domain"/>
    <property type="match status" value="1"/>
</dbReference>
<dbReference type="OMA" id="QVMQELC"/>
<dbReference type="GO" id="GO:0005634">
    <property type="term" value="C:nucleus"/>
    <property type="evidence" value="ECO:0007669"/>
    <property type="project" value="UniProtKB-SubCell"/>
</dbReference>
<comment type="similarity">
    <text evidence="2">Belongs to the HSF family.</text>
</comment>
<feature type="compositionally biased region" description="Low complexity" evidence="5">
    <location>
        <begin position="453"/>
        <end position="478"/>
    </location>
</feature>
<feature type="compositionally biased region" description="Polar residues" evidence="5">
    <location>
        <begin position="18"/>
        <end position="32"/>
    </location>
</feature>
<feature type="compositionally biased region" description="Acidic residues" evidence="5">
    <location>
        <begin position="567"/>
        <end position="583"/>
    </location>
</feature>
<gene>
    <name evidence="7" type="primary">Dwil\GK15644</name>
    <name evidence="7" type="ORF">Dwil_GK15644</name>
</gene>
<dbReference type="GO" id="GO:0003700">
    <property type="term" value="F:DNA-binding transcription factor activity"/>
    <property type="evidence" value="ECO:0007669"/>
    <property type="project" value="InterPro"/>
</dbReference>
<feature type="region of interest" description="Disordered" evidence="5">
    <location>
        <begin position="1"/>
        <end position="32"/>
    </location>
</feature>
<keyword evidence="8" id="KW-1185">Reference proteome</keyword>
<sequence>MEFSATSSNEIKMEVQSEDTVLTSQNENPTTENARQLDTLELLSTLESANGEQQEAVTKTEMADVEMATNHMGVKVQVMQDEPVMFYINDAVLYNNVNQNTKFPSIQLNAPKLKAPPVHALKPFPFLYKLFLVAKSQYVRYINWSEDGLRVELHYLELQSHLASDENIFRCATLMQFTKQLLDHGFKRLAHLENAIPECPFGIILIYRHAHFVRDKPEKLQWIAEQIYVETENTKPDRPLGNPSDVHLRRMSKRGDLCSTLITPRSELQMARSRLMAIIHFSMDTKWLNECGNFSKILTQMIPRRGRASLKPKNSKRSVSRLPRGGRIKYVKPHESVTAMPISQITEYAGYFGNVDIGRLKEFFAEYLPRYGNSKQEIVMDATTKTSNFQQNYPIGINYSEDDTDGETLQSKGSSKQNTQAQSSQDCKVDPIDGTIEQFMAEICGDPGISNLSASPTKSTATKSTATKANTTTTTTSKPKVRKKRKLKEASSTEEEDDDDEEILKEASDCSSMDIDIDIEPNPDDNNQIKEVEEKKKKKNNSPMSDVTLEGENQESNPDDKPLTETGNDDSDEDEDFDDDDDYVDKNVEFRTSTTQKQSGTPRRYDLRNTKRPTKRYL</sequence>
<organism evidence="7 8">
    <name type="scientific">Drosophila willistoni</name>
    <name type="common">Fruit fly</name>
    <dbReference type="NCBI Taxonomy" id="7260"/>
    <lineage>
        <taxon>Eukaryota</taxon>
        <taxon>Metazoa</taxon>
        <taxon>Ecdysozoa</taxon>
        <taxon>Arthropoda</taxon>
        <taxon>Hexapoda</taxon>
        <taxon>Insecta</taxon>
        <taxon>Pterygota</taxon>
        <taxon>Neoptera</taxon>
        <taxon>Endopterygota</taxon>
        <taxon>Diptera</taxon>
        <taxon>Brachycera</taxon>
        <taxon>Muscomorpha</taxon>
        <taxon>Ephydroidea</taxon>
        <taxon>Drosophilidae</taxon>
        <taxon>Drosophila</taxon>
        <taxon>Sophophora</taxon>
    </lineage>
</organism>
<evidence type="ECO:0000256" key="1">
    <source>
        <dbReference type="ARBA" id="ARBA00004123"/>
    </source>
</evidence>
<reference evidence="7 8" key="1">
    <citation type="journal article" date="2007" name="Nature">
        <title>Evolution of genes and genomes on the Drosophila phylogeny.</title>
        <authorList>
            <consortium name="Drosophila 12 Genomes Consortium"/>
            <person name="Clark A.G."/>
            <person name="Eisen M.B."/>
            <person name="Smith D.R."/>
            <person name="Bergman C.M."/>
            <person name="Oliver B."/>
            <person name="Markow T.A."/>
            <person name="Kaufman T.C."/>
            <person name="Kellis M."/>
            <person name="Gelbart W."/>
            <person name="Iyer V.N."/>
            <person name="Pollard D.A."/>
            <person name="Sackton T.B."/>
            <person name="Larracuente A.M."/>
            <person name="Singh N.D."/>
            <person name="Abad J.P."/>
            <person name="Abt D.N."/>
            <person name="Adryan B."/>
            <person name="Aguade M."/>
            <person name="Akashi H."/>
            <person name="Anderson W.W."/>
            <person name="Aquadro C.F."/>
            <person name="Ardell D.H."/>
            <person name="Arguello R."/>
            <person name="Artieri C.G."/>
            <person name="Barbash D.A."/>
            <person name="Barker D."/>
            <person name="Barsanti P."/>
            <person name="Batterham P."/>
            <person name="Batzoglou S."/>
            <person name="Begun D."/>
            <person name="Bhutkar A."/>
            <person name="Blanco E."/>
            <person name="Bosak S.A."/>
            <person name="Bradley R.K."/>
            <person name="Brand A.D."/>
            <person name="Brent M.R."/>
            <person name="Brooks A.N."/>
            <person name="Brown R.H."/>
            <person name="Butlin R.K."/>
            <person name="Caggese C."/>
            <person name="Calvi B.R."/>
            <person name="Bernardo de Carvalho A."/>
            <person name="Caspi A."/>
            <person name="Castrezana S."/>
            <person name="Celniker S.E."/>
            <person name="Chang J.L."/>
            <person name="Chapple C."/>
            <person name="Chatterji S."/>
            <person name="Chinwalla A."/>
            <person name="Civetta A."/>
            <person name="Clifton S.W."/>
            <person name="Comeron J.M."/>
            <person name="Costello J.C."/>
            <person name="Coyne J.A."/>
            <person name="Daub J."/>
            <person name="David R.G."/>
            <person name="Delcher A.L."/>
            <person name="Delehaunty K."/>
            <person name="Do C.B."/>
            <person name="Ebling H."/>
            <person name="Edwards K."/>
            <person name="Eickbush T."/>
            <person name="Evans J.D."/>
            <person name="Filipski A."/>
            <person name="Findeiss S."/>
            <person name="Freyhult E."/>
            <person name="Fulton L."/>
            <person name="Fulton R."/>
            <person name="Garcia A.C."/>
            <person name="Gardiner A."/>
            <person name="Garfield D.A."/>
            <person name="Garvin B.E."/>
            <person name="Gibson G."/>
            <person name="Gilbert D."/>
            <person name="Gnerre S."/>
            <person name="Godfrey J."/>
            <person name="Good R."/>
            <person name="Gotea V."/>
            <person name="Gravely B."/>
            <person name="Greenberg A.J."/>
            <person name="Griffiths-Jones S."/>
            <person name="Gross S."/>
            <person name="Guigo R."/>
            <person name="Gustafson E.A."/>
            <person name="Haerty W."/>
            <person name="Hahn M.W."/>
            <person name="Halligan D.L."/>
            <person name="Halpern A.L."/>
            <person name="Halter G.M."/>
            <person name="Han M.V."/>
            <person name="Heger A."/>
            <person name="Hillier L."/>
            <person name="Hinrichs A.S."/>
            <person name="Holmes I."/>
            <person name="Hoskins R.A."/>
            <person name="Hubisz M.J."/>
            <person name="Hultmark D."/>
            <person name="Huntley M.A."/>
            <person name="Jaffe D.B."/>
            <person name="Jagadeeshan S."/>
            <person name="Jeck W.R."/>
            <person name="Johnson J."/>
            <person name="Jones C.D."/>
            <person name="Jordan W.C."/>
            <person name="Karpen G.H."/>
            <person name="Kataoka E."/>
            <person name="Keightley P.D."/>
            <person name="Kheradpour P."/>
            <person name="Kirkness E.F."/>
            <person name="Koerich L.B."/>
            <person name="Kristiansen K."/>
            <person name="Kudrna D."/>
            <person name="Kulathinal R.J."/>
            <person name="Kumar S."/>
            <person name="Kwok R."/>
            <person name="Lander E."/>
            <person name="Langley C.H."/>
            <person name="Lapoint R."/>
            <person name="Lazzaro B.P."/>
            <person name="Lee S.J."/>
            <person name="Levesque L."/>
            <person name="Li R."/>
            <person name="Lin C.F."/>
            <person name="Lin M.F."/>
            <person name="Lindblad-Toh K."/>
            <person name="Llopart A."/>
            <person name="Long M."/>
            <person name="Low L."/>
            <person name="Lozovsky E."/>
            <person name="Lu J."/>
            <person name="Luo M."/>
            <person name="Machado C.A."/>
            <person name="Makalowski W."/>
            <person name="Marzo M."/>
            <person name="Matsuda M."/>
            <person name="Matzkin L."/>
            <person name="McAllister B."/>
            <person name="McBride C.S."/>
            <person name="McKernan B."/>
            <person name="McKernan K."/>
            <person name="Mendez-Lago M."/>
            <person name="Minx P."/>
            <person name="Mollenhauer M.U."/>
            <person name="Montooth K."/>
            <person name="Mount S.M."/>
            <person name="Mu X."/>
            <person name="Myers E."/>
            <person name="Negre B."/>
            <person name="Newfeld S."/>
            <person name="Nielsen R."/>
            <person name="Noor M.A."/>
            <person name="O'Grady P."/>
            <person name="Pachter L."/>
            <person name="Papaceit M."/>
            <person name="Parisi M.J."/>
            <person name="Parisi M."/>
            <person name="Parts L."/>
            <person name="Pedersen J.S."/>
            <person name="Pesole G."/>
            <person name="Phillippy A.M."/>
            <person name="Ponting C.P."/>
            <person name="Pop M."/>
            <person name="Porcelli D."/>
            <person name="Powell J.R."/>
            <person name="Prohaska S."/>
            <person name="Pruitt K."/>
            <person name="Puig M."/>
            <person name="Quesneville H."/>
            <person name="Ram K.R."/>
            <person name="Rand D."/>
            <person name="Rasmussen M.D."/>
            <person name="Reed L.K."/>
            <person name="Reenan R."/>
            <person name="Reily A."/>
            <person name="Remington K.A."/>
            <person name="Rieger T.T."/>
            <person name="Ritchie M.G."/>
            <person name="Robin C."/>
            <person name="Rogers Y.H."/>
            <person name="Rohde C."/>
            <person name="Rozas J."/>
            <person name="Rubenfield M.J."/>
            <person name="Ruiz A."/>
            <person name="Russo S."/>
            <person name="Salzberg S.L."/>
            <person name="Sanchez-Gracia A."/>
            <person name="Saranga D.J."/>
            <person name="Sato H."/>
            <person name="Schaeffer S.W."/>
            <person name="Schatz M.C."/>
            <person name="Schlenke T."/>
            <person name="Schwartz R."/>
            <person name="Segarra C."/>
            <person name="Singh R.S."/>
            <person name="Sirot L."/>
            <person name="Sirota M."/>
            <person name="Sisneros N.B."/>
            <person name="Smith C.D."/>
            <person name="Smith T.F."/>
            <person name="Spieth J."/>
            <person name="Stage D.E."/>
            <person name="Stark A."/>
            <person name="Stephan W."/>
            <person name="Strausberg R.L."/>
            <person name="Strempel S."/>
            <person name="Sturgill D."/>
            <person name="Sutton G."/>
            <person name="Sutton G.G."/>
            <person name="Tao W."/>
            <person name="Teichmann S."/>
            <person name="Tobari Y.N."/>
            <person name="Tomimura Y."/>
            <person name="Tsolas J.M."/>
            <person name="Valente V.L."/>
            <person name="Venter E."/>
            <person name="Venter J.C."/>
            <person name="Vicario S."/>
            <person name="Vieira F.G."/>
            <person name="Vilella A.J."/>
            <person name="Villasante A."/>
            <person name="Walenz B."/>
            <person name="Wang J."/>
            <person name="Wasserman M."/>
            <person name="Watts T."/>
            <person name="Wilson D."/>
            <person name="Wilson R.K."/>
            <person name="Wing R.A."/>
            <person name="Wolfner M.F."/>
            <person name="Wong A."/>
            <person name="Wong G.K."/>
            <person name="Wu C.I."/>
            <person name="Wu G."/>
            <person name="Yamamoto D."/>
            <person name="Yang H.P."/>
            <person name="Yang S.P."/>
            <person name="Yorke J.A."/>
            <person name="Yoshida K."/>
            <person name="Zdobnov E."/>
            <person name="Zhang P."/>
            <person name="Zhang Y."/>
            <person name="Zimin A.V."/>
            <person name="Baldwin J."/>
            <person name="Abdouelleil A."/>
            <person name="Abdulkadir J."/>
            <person name="Abebe A."/>
            <person name="Abera B."/>
            <person name="Abreu J."/>
            <person name="Acer S.C."/>
            <person name="Aftuck L."/>
            <person name="Alexander A."/>
            <person name="An P."/>
            <person name="Anderson E."/>
            <person name="Anderson S."/>
            <person name="Arachi H."/>
            <person name="Azer M."/>
            <person name="Bachantsang P."/>
            <person name="Barry A."/>
            <person name="Bayul T."/>
            <person name="Berlin A."/>
            <person name="Bessette D."/>
            <person name="Bloom T."/>
            <person name="Blye J."/>
            <person name="Boguslavskiy L."/>
            <person name="Bonnet C."/>
            <person name="Boukhgalter B."/>
            <person name="Bourzgui I."/>
            <person name="Brown A."/>
            <person name="Cahill P."/>
            <person name="Channer S."/>
            <person name="Cheshatsang Y."/>
            <person name="Chuda L."/>
            <person name="Citroen M."/>
            <person name="Collymore A."/>
            <person name="Cooke P."/>
            <person name="Costello M."/>
            <person name="D'Aco K."/>
            <person name="Daza R."/>
            <person name="De Haan G."/>
            <person name="DeGray S."/>
            <person name="DeMaso C."/>
            <person name="Dhargay N."/>
            <person name="Dooley K."/>
            <person name="Dooley E."/>
            <person name="Doricent M."/>
            <person name="Dorje P."/>
            <person name="Dorjee K."/>
            <person name="Dupes A."/>
            <person name="Elong R."/>
            <person name="Falk J."/>
            <person name="Farina A."/>
            <person name="Faro S."/>
            <person name="Ferguson D."/>
            <person name="Fisher S."/>
            <person name="Foley C.D."/>
            <person name="Franke A."/>
            <person name="Friedrich D."/>
            <person name="Gadbois L."/>
            <person name="Gearin G."/>
            <person name="Gearin C.R."/>
            <person name="Giannoukos G."/>
            <person name="Goode T."/>
            <person name="Graham J."/>
            <person name="Grandbois E."/>
            <person name="Grewal S."/>
            <person name="Gyaltsen K."/>
            <person name="Hafez N."/>
            <person name="Hagos B."/>
            <person name="Hall J."/>
            <person name="Henson C."/>
            <person name="Hollinger A."/>
            <person name="Honan T."/>
            <person name="Huard M.D."/>
            <person name="Hughes L."/>
            <person name="Hurhula B."/>
            <person name="Husby M.E."/>
            <person name="Kamat A."/>
            <person name="Kanga B."/>
            <person name="Kashin S."/>
            <person name="Khazanovich D."/>
            <person name="Kisner P."/>
            <person name="Lance K."/>
            <person name="Lara M."/>
            <person name="Lee W."/>
            <person name="Lennon N."/>
            <person name="Letendre F."/>
            <person name="LeVine R."/>
            <person name="Lipovsky A."/>
            <person name="Liu X."/>
            <person name="Liu J."/>
            <person name="Liu S."/>
            <person name="Lokyitsang T."/>
            <person name="Lokyitsang Y."/>
            <person name="Lubonja R."/>
            <person name="Lui A."/>
            <person name="MacDonald P."/>
            <person name="Magnisalis V."/>
            <person name="Maru K."/>
            <person name="Matthews C."/>
            <person name="McCusker W."/>
            <person name="McDonough S."/>
            <person name="Mehta T."/>
            <person name="Meldrim J."/>
            <person name="Meneus L."/>
            <person name="Mihai O."/>
            <person name="Mihalev A."/>
            <person name="Mihova T."/>
            <person name="Mittelman R."/>
            <person name="Mlenga V."/>
            <person name="Montmayeur A."/>
            <person name="Mulrain L."/>
            <person name="Navidi A."/>
            <person name="Naylor J."/>
            <person name="Negash T."/>
            <person name="Nguyen T."/>
            <person name="Nguyen N."/>
            <person name="Nicol R."/>
            <person name="Norbu C."/>
            <person name="Norbu N."/>
            <person name="Novod N."/>
            <person name="O'Neill B."/>
            <person name="Osman S."/>
            <person name="Markiewicz E."/>
            <person name="Oyono O.L."/>
            <person name="Patti C."/>
            <person name="Phunkhang P."/>
            <person name="Pierre F."/>
            <person name="Priest M."/>
            <person name="Raghuraman S."/>
            <person name="Rege F."/>
            <person name="Reyes R."/>
            <person name="Rise C."/>
            <person name="Rogov P."/>
            <person name="Ross K."/>
            <person name="Ryan E."/>
            <person name="Settipalli S."/>
            <person name="Shea T."/>
            <person name="Sherpa N."/>
            <person name="Shi L."/>
            <person name="Shih D."/>
            <person name="Sparrow T."/>
            <person name="Spaulding J."/>
            <person name="Stalker J."/>
            <person name="Stange-Thomann N."/>
            <person name="Stavropoulos S."/>
            <person name="Stone C."/>
            <person name="Strader C."/>
            <person name="Tesfaye S."/>
            <person name="Thomson T."/>
            <person name="Thoulutsang Y."/>
            <person name="Thoulutsang D."/>
            <person name="Topham K."/>
            <person name="Topping I."/>
            <person name="Tsamla T."/>
            <person name="Vassiliev H."/>
            <person name="Vo A."/>
            <person name="Wangchuk T."/>
            <person name="Wangdi T."/>
            <person name="Weiand M."/>
            <person name="Wilkinson J."/>
            <person name="Wilson A."/>
            <person name="Yadav S."/>
            <person name="Young G."/>
            <person name="Yu Q."/>
            <person name="Zembek L."/>
            <person name="Zhong D."/>
            <person name="Zimmer A."/>
            <person name="Zwirko Z."/>
            <person name="Jaffe D.B."/>
            <person name="Alvarez P."/>
            <person name="Brockman W."/>
            <person name="Butler J."/>
            <person name="Chin C."/>
            <person name="Gnerre S."/>
            <person name="Grabherr M."/>
            <person name="Kleber M."/>
            <person name="Mauceli E."/>
            <person name="MacCallum I."/>
        </authorList>
    </citation>
    <scope>NUCLEOTIDE SEQUENCE [LARGE SCALE GENOMIC DNA]</scope>
    <source>
        <strain evidence="8">Tucson 14030-0811.24</strain>
    </source>
</reference>
<dbReference type="FunCoup" id="B4MS24">
    <property type="interactions" value="87"/>
</dbReference>